<accession>A0ABV8DJD6</accession>
<dbReference type="SUPFAM" id="SSF53098">
    <property type="entry name" value="Ribonuclease H-like"/>
    <property type="match status" value="1"/>
</dbReference>
<evidence type="ECO:0000256" key="1">
    <source>
        <dbReference type="SAM" id="MobiDB-lite"/>
    </source>
</evidence>
<dbReference type="InterPro" id="IPR036388">
    <property type="entry name" value="WH-like_DNA-bd_sf"/>
</dbReference>
<dbReference type="Gene3D" id="1.10.10.10">
    <property type="entry name" value="Winged helix-like DNA-binding domain superfamily/Winged helix DNA-binding domain"/>
    <property type="match status" value="1"/>
</dbReference>
<feature type="domain" description="Integrase catalytic" evidence="2">
    <location>
        <begin position="134"/>
        <end position="302"/>
    </location>
</feature>
<keyword evidence="4" id="KW-1185">Reference proteome</keyword>
<sequence length="381" mass="43502">MPWKACNTMNLRQEFVALARQEGANVRQLCRRFGISAPTAYKWLNRFEEQGSEGLVDRSRRPRSSPSSSSPQVEAAVIDVRIEHPSWGGRKISWRLQHLGGPNVAPSTITSILRRHSLITPEASEAAKPWQRFEREEPNALWQADFKGHFQTVEGRCSPLTMLDDHSRFNLALQACGKTATEIVQAHMTEVFRRYGLPAQINFDNGAPWGSPSAPGQLTALGVWLVQLGIHVSHSRPYHPQTNGKDERFHRTLEIEVLKGRCFESLQKVQQALDRWRVVYNHQRPHEALHGATPVTCYRPSKRAFPERLSPPQYSSEDEVRTVDWNGILKFRGKRYKLSNALHRHKVGIRPKQDKDGCFEVFFAHHRCLVIDLTVTSRTIA</sequence>
<comment type="caution">
    <text evidence="3">The sequence shown here is derived from an EMBL/GenBank/DDBJ whole genome shotgun (WGS) entry which is preliminary data.</text>
</comment>
<evidence type="ECO:0000259" key="2">
    <source>
        <dbReference type="PROSITE" id="PS50994"/>
    </source>
</evidence>
<dbReference type="PANTHER" id="PTHR35004">
    <property type="entry name" value="TRANSPOSASE RV3428C-RELATED"/>
    <property type="match status" value="1"/>
</dbReference>
<feature type="region of interest" description="Disordered" evidence="1">
    <location>
        <begin position="54"/>
        <end position="75"/>
    </location>
</feature>
<dbReference type="NCBIfam" id="NF033577">
    <property type="entry name" value="transpos_IS481"/>
    <property type="match status" value="1"/>
</dbReference>
<evidence type="ECO:0000313" key="3">
    <source>
        <dbReference type="EMBL" id="MFC3938125.1"/>
    </source>
</evidence>
<dbReference type="InterPro" id="IPR047656">
    <property type="entry name" value="IS481-like_transpos"/>
</dbReference>
<dbReference type="PROSITE" id="PS50994">
    <property type="entry name" value="INTEGRASE"/>
    <property type="match status" value="1"/>
</dbReference>
<dbReference type="Pfam" id="PF13683">
    <property type="entry name" value="rve_3"/>
    <property type="match status" value="1"/>
</dbReference>
<reference evidence="4" key="1">
    <citation type="journal article" date="2019" name="Int. J. Syst. Evol. Microbiol.">
        <title>The Global Catalogue of Microorganisms (GCM) 10K type strain sequencing project: providing services to taxonomists for standard genome sequencing and annotation.</title>
        <authorList>
            <consortium name="The Broad Institute Genomics Platform"/>
            <consortium name="The Broad Institute Genome Sequencing Center for Infectious Disease"/>
            <person name="Wu L."/>
            <person name="Ma J."/>
        </authorList>
    </citation>
    <scope>NUCLEOTIDE SEQUENCE [LARGE SCALE GENOMIC DNA]</scope>
    <source>
        <strain evidence="4">CCUG 2113</strain>
    </source>
</reference>
<name>A0ABV8DJD6_9BURK</name>
<dbReference type="Gene3D" id="3.30.420.10">
    <property type="entry name" value="Ribonuclease H-like superfamily/Ribonuclease H"/>
    <property type="match status" value="1"/>
</dbReference>
<dbReference type="Pfam" id="PF13565">
    <property type="entry name" value="HTH_32"/>
    <property type="match status" value="1"/>
</dbReference>
<dbReference type="RefSeq" id="WP_055401030.1">
    <property type="nucleotide sequence ID" value="NZ_JAMXAX010000131.1"/>
</dbReference>
<dbReference type="InterPro" id="IPR012337">
    <property type="entry name" value="RNaseH-like_sf"/>
</dbReference>
<protein>
    <submittedName>
        <fullName evidence="3">IS481 family transposase</fullName>
    </submittedName>
</protein>
<dbReference type="InterPro" id="IPR001584">
    <property type="entry name" value="Integrase_cat-core"/>
</dbReference>
<dbReference type="Proteomes" id="UP001595693">
    <property type="component" value="Unassembled WGS sequence"/>
</dbReference>
<dbReference type="PANTHER" id="PTHR35004:SF6">
    <property type="entry name" value="TRANSPOSASE"/>
    <property type="match status" value="1"/>
</dbReference>
<gene>
    <name evidence="3" type="ORF">ACFOW3_26245</name>
</gene>
<organism evidence="3 4">
    <name type="scientific">Acidovorax facilis</name>
    <dbReference type="NCBI Taxonomy" id="12917"/>
    <lineage>
        <taxon>Bacteria</taxon>
        <taxon>Pseudomonadati</taxon>
        <taxon>Pseudomonadota</taxon>
        <taxon>Betaproteobacteria</taxon>
        <taxon>Burkholderiales</taxon>
        <taxon>Comamonadaceae</taxon>
        <taxon>Acidovorax</taxon>
    </lineage>
</organism>
<dbReference type="SUPFAM" id="SSF46689">
    <property type="entry name" value="Homeodomain-like"/>
    <property type="match status" value="1"/>
</dbReference>
<evidence type="ECO:0000313" key="4">
    <source>
        <dbReference type="Proteomes" id="UP001595693"/>
    </source>
</evidence>
<dbReference type="EMBL" id="JBHSAJ010000168">
    <property type="protein sequence ID" value="MFC3938125.1"/>
    <property type="molecule type" value="Genomic_DNA"/>
</dbReference>
<dbReference type="InterPro" id="IPR036397">
    <property type="entry name" value="RNaseH_sf"/>
</dbReference>
<proteinExistence type="predicted"/>
<dbReference type="InterPro" id="IPR009057">
    <property type="entry name" value="Homeodomain-like_sf"/>
</dbReference>